<feature type="active site" evidence="7">
    <location>
        <position position="76"/>
    </location>
</feature>
<comment type="catalytic activity">
    <reaction evidence="6">
        <text>a 2'-deoxycytidine in DNA + S-adenosyl-L-methionine = a 5-methyl-2'-deoxycytidine in DNA + S-adenosyl-L-homocysteine + H(+)</text>
        <dbReference type="Rhea" id="RHEA:13681"/>
        <dbReference type="Rhea" id="RHEA-COMP:11369"/>
        <dbReference type="Rhea" id="RHEA-COMP:11370"/>
        <dbReference type="ChEBI" id="CHEBI:15378"/>
        <dbReference type="ChEBI" id="CHEBI:57856"/>
        <dbReference type="ChEBI" id="CHEBI:59789"/>
        <dbReference type="ChEBI" id="CHEBI:85452"/>
        <dbReference type="ChEBI" id="CHEBI:85454"/>
        <dbReference type="EC" id="2.1.1.37"/>
    </reaction>
</comment>
<organism evidence="9 10">
    <name type="scientific">Halotalea alkalilenta</name>
    <dbReference type="NCBI Taxonomy" id="376489"/>
    <lineage>
        <taxon>Bacteria</taxon>
        <taxon>Pseudomonadati</taxon>
        <taxon>Pseudomonadota</taxon>
        <taxon>Gammaproteobacteria</taxon>
        <taxon>Oceanospirillales</taxon>
        <taxon>Halomonadaceae</taxon>
        <taxon>Halotalea</taxon>
    </lineage>
</organism>
<dbReference type="RefSeq" id="WP_064122197.1">
    <property type="nucleotide sequence ID" value="NZ_CP015243.1"/>
</dbReference>
<evidence type="ECO:0000256" key="3">
    <source>
        <dbReference type="ARBA" id="ARBA00022679"/>
    </source>
</evidence>
<dbReference type="GO" id="GO:0003886">
    <property type="term" value="F:DNA (cytosine-5-)-methyltransferase activity"/>
    <property type="evidence" value="ECO:0007669"/>
    <property type="project" value="UniProtKB-EC"/>
</dbReference>
<dbReference type="STRING" id="376489.A5892_06990"/>
<dbReference type="PANTHER" id="PTHR46098:SF1">
    <property type="entry name" value="TRNA (CYTOSINE(38)-C(5))-METHYLTRANSFERASE"/>
    <property type="match status" value="1"/>
</dbReference>
<evidence type="ECO:0000313" key="9">
    <source>
        <dbReference type="EMBL" id="ANF57241.1"/>
    </source>
</evidence>
<dbReference type="SUPFAM" id="SSF53335">
    <property type="entry name" value="S-adenosyl-L-methionine-dependent methyltransferases"/>
    <property type="match status" value="1"/>
</dbReference>
<dbReference type="PANTHER" id="PTHR46098">
    <property type="entry name" value="TRNA (CYTOSINE(38)-C(5))-METHYLTRANSFERASE"/>
    <property type="match status" value="1"/>
</dbReference>
<evidence type="ECO:0000256" key="2">
    <source>
        <dbReference type="ARBA" id="ARBA00022603"/>
    </source>
</evidence>
<dbReference type="REBASE" id="148186">
    <property type="entry name" value="M.Hal13600ORF6990P"/>
</dbReference>
<dbReference type="InterPro" id="IPR029063">
    <property type="entry name" value="SAM-dependent_MTases_sf"/>
</dbReference>
<accession>A0A172YDA4</accession>
<protein>
    <recommendedName>
        <fullName evidence="1">DNA (cytosine-5-)-methyltransferase</fullName>
        <ecNumber evidence="1">2.1.1.37</ecNumber>
    </recommendedName>
</protein>
<keyword evidence="10" id="KW-1185">Reference proteome</keyword>
<dbReference type="EMBL" id="CP015243">
    <property type="protein sequence ID" value="ANF57241.1"/>
    <property type="molecule type" value="Genomic_DNA"/>
</dbReference>
<proteinExistence type="inferred from homology"/>
<dbReference type="InterPro" id="IPR050750">
    <property type="entry name" value="C5-MTase"/>
</dbReference>
<evidence type="ECO:0000256" key="1">
    <source>
        <dbReference type="ARBA" id="ARBA00011975"/>
    </source>
</evidence>
<evidence type="ECO:0000256" key="6">
    <source>
        <dbReference type="ARBA" id="ARBA00047422"/>
    </source>
</evidence>
<evidence type="ECO:0000256" key="5">
    <source>
        <dbReference type="ARBA" id="ARBA00022747"/>
    </source>
</evidence>
<reference evidence="9 10" key="1">
    <citation type="submission" date="2016-04" db="EMBL/GenBank/DDBJ databases">
        <title>Complete Genome Sequence of Halotalea alkalilenta IHB B 13600.</title>
        <authorList>
            <person name="Swarnkar M.K."/>
            <person name="Sharma A."/>
            <person name="Kaushal K."/>
            <person name="Soni R."/>
            <person name="Rana S."/>
            <person name="Singh A.K."/>
            <person name="Gulati A."/>
        </authorList>
    </citation>
    <scope>NUCLEOTIDE SEQUENCE [LARGE SCALE GENOMIC DNA]</scope>
    <source>
        <strain evidence="9 10">IHB B 13600</strain>
    </source>
</reference>
<name>A0A172YDA4_9GAMM</name>
<dbReference type="PRINTS" id="PR00105">
    <property type="entry name" value="C5METTRFRASE"/>
</dbReference>
<dbReference type="InterPro" id="IPR001525">
    <property type="entry name" value="C5_MeTfrase"/>
</dbReference>
<sequence>MITFVDLFCGGGLGARGAVTAGARPILAVDAWDIATTTYKSNFPSAEVLCSPIEQIDPRGFAGKHRPDVLLTSPECTSHSIARGAKPGCEQSKETAIGIIPWIEAMEPRWLIVENVNRMKKWGRHNELVSTIESYGYTVNDLFLNAADFGVPQSRKRMFLICDRQGSVISREHLISLHKREVKPAHSVIDWSGKYKSRPLYAENRAQATIERAERAIKKLGRKKDFIIVYYGSDYGGGWQSLDIPLRTVTTLDRFGLVTWKDNTPYLRMLQPPELLKAMGVGSKHELPHGNRRDKIKLCGNGVCSPVMEMIFKKIILIESKEMGLAS</sequence>
<evidence type="ECO:0000313" key="10">
    <source>
        <dbReference type="Proteomes" id="UP000077875"/>
    </source>
</evidence>
<dbReference type="Gene3D" id="3.40.50.150">
    <property type="entry name" value="Vaccinia Virus protein VP39"/>
    <property type="match status" value="1"/>
</dbReference>
<keyword evidence="5" id="KW-0680">Restriction system</keyword>
<dbReference type="KEGG" id="haa:A5892_06990"/>
<dbReference type="NCBIfam" id="TIGR00675">
    <property type="entry name" value="dcm"/>
    <property type="match status" value="1"/>
</dbReference>
<keyword evidence="3 7" id="KW-0808">Transferase</keyword>
<evidence type="ECO:0000256" key="4">
    <source>
        <dbReference type="ARBA" id="ARBA00022691"/>
    </source>
</evidence>
<dbReference type="PROSITE" id="PS51679">
    <property type="entry name" value="SAM_MT_C5"/>
    <property type="match status" value="1"/>
</dbReference>
<dbReference type="EC" id="2.1.1.37" evidence="1"/>
<gene>
    <name evidence="9" type="ORF">A5892_06990</name>
</gene>
<dbReference type="GO" id="GO:0032259">
    <property type="term" value="P:methylation"/>
    <property type="evidence" value="ECO:0007669"/>
    <property type="project" value="UniProtKB-KW"/>
</dbReference>
<keyword evidence="2 7" id="KW-0489">Methyltransferase</keyword>
<dbReference type="GO" id="GO:0009307">
    <property type="term" value="P:DNA restriction-modification system"/>
    <property type="evidence" value="ECO:0007669"/>
    <property type="project" value="UniProtKB-KW"/>
</dbReference>
<evidence type="ECO:0000256" key="8">
    <source>
        <dbReference type="RuleBase" id="RU000416"/>
    </source>
</evidence>
<evidence type="ECO:0000256" key="7">
    <source>
        <dbReference type="PROSITE-ProRule" id="PRU01016"/>
    </source>
</evidence>
<dbReference type="Proteomes" id="UP000077875">
    <property type="component" value="Chromosome"/>
</dbReference>
<dbReference type="AlphaFoldDB" id="A0A172YDA4"/>
<dbReference type="Pfam" id="PF00145">
    <property type="entry name" value="DNA_methylase"/>
    <property type="match status" value="1"/>
</dbReference>
<keyword evidence="4 7" id="KW-0949">S-adenosyl-L-methionine</keyword>
<comment type="similarity">
    <text evidence="7 8">Belongs to the class I-like SAM-binding methyltransferase superfamily. C5-methyltransferase family.</text>
</comment>